<keyword evidence="2" id="KW-1185">Reference proteome</keyword>
<reference evidence="1" key="1">
    <citation type="submission" date="2020-08" db="EMBL/GenBank/DDBJ databases">
        <title>Multicomponent nature underlies the extraordinary mechanical properties of spider dragline silk.</title>
        <authorList>
            <person name="Kono N."/>
            <person name="Nakamura H."/>
            <person name="Mori M."/>
            <person name="Yoshida Y."/>
            <person name="Ohtoshi R."/>
            <person name="Malay A.D."/>
            <person name="Moran D.A.P."/>
            <person name="Tomita M."/>
            <person name="Numata K."/>
            <person name="Arakawa K."/>
        </authorList>
    </citation>
    <scope>NUCLEOTIDE SEQUENCE</scope>
</reference>
<dbReference type="AlphaFoldDB" id="A0A8X6PHH1"/>
<organism evidence="1 2">
    <name type="scientific">Nephila pilipes</name>
    <name type="common">Giant wood spider</name>
    <name type="synonym">Nephila maculata</name>
    <dbReference type="NCBI Taxonomy" id="299642"/>
    <lineage>
        <taxon>Eukaryota</taxon>
        <taxon>Metazoa</taxon>
        <taxon>Ecdysozoa</taxon>
        <taxon>Arthropoda</taxon>
        <taxon>Chelicerata</taxon>
        <taxon>Arachnida</taxon>
        <taxon>Araneae</taxon>
        <taxon>Araneomorphae</taxon>
        <taxon>Entelegynae</taxon>
        <taxon>Araneoidea</taxon>
        <taxon>Nephilidae</taxon>
        <taxon>Nephila</taxon>
    </lineage>
</organism>
<evidence type="ECO:0000313" key="2">
    <source>
        <dbReference type="Proteomes" id="UP000887013"/>
    </source>
</evidence>
<gene>
    <name evidence="1" type="ORF">NPIL_633241</name>
</gene>
<evidence type="ECO:0000313" key="1">
    <source>
        <dbReference type="EMBL" id="GFT70730.1"/>
    </source>
</evidence>
<accession>A0A8X6PHH1</accession>
<comment type="caution">
    <text evidence="1">The sequence shown here is derived from an EMBL/GenBank/DDBJ whole genome shotgun (WGS) entry which is preliminary data.</text>
</comment>
<dbReference type="Proteomes" id="UP000887013">
    <property type="component" value="Unassembled WGS sequence"/>
</dbReference>
<sequence length="129" mass="15176">MRIFKVAVEGYKLLITALESYRRIRESRRDMGFILRTREVYDNVQAQTAELNALLITTRSQLIDIWVQIIKLIKFPLSDRSDMYNSYEKRCLRTLDQNLYELAALGDDTLTLCASISNLCLLFRIEEIY</sequence>
<protein>
    <submittedName>
        <fullName evidence="1">Uncharacterized protein</fullName>
    </submittedName>
</protein>
<name>A0A8X6PHH1_NEPPI</name>
<dbReference type="EMBL" id="BMAW01116442">
    <property type="protein sequence ID" value="GFT70730.1"/>
    <property type="molecule type" value="Genomic_DNA"/>
</dbReference>
<proteinExistence type="predicted"/>